<dbReference type="Pfam" id="PF01557">
    <property type="entry name" value="FAA_hydrolase"/>
    <property type="match status" value="1"/>
</dbReference>
<dbReference type="InterPro" id="IPR036663">
    <property type="entry name" value="Fumarylacetoacetase_C_sf"/>
</dbReference>
<dbReference type="PANTHER" id="PTHR30143:SF0">
    <property type="entry name" value="2-KETO-4-PENTENOATE HYDRATASE"/>
    <property type="match status" value="1"/>
</dbReference>
<dbReference type="AlphaFoldDB" id="A0A6P2CCJ6"/>
<comment type="caution">
    <text evidence="3">The sequence shown here is derived from an EMBL/GenBank/DDBJ whole genome shotgun (WGS) entry which is preliminary data.</text>
</comment>
<dbReference type="PANTHER" id="PTHR30143">
    <property type="entry name" value="ACID HYDRATASE"/>
    <property type="match status" value="1"/>
</dbReference>
<gene>
    <name evidence="3" type="ORF">DW322_09845</name>
</gene>
<keyword evidence="1" id="KW-0456">Lyase</keyword>
<dbReference type="Proteomes" id="UP000471120">
    <property type="component" value="Unassembled WGS sequence"/>
</dbReference>
<dbReference type="RefSeq" id="WP_010839356.1">
    <property type="nucleotide sequence ID" value="NZ_QRCM01000001.1"/>
</dbReference>
<evidence type="ECO:0000313" key="3">
    <source>
        <dbReference type="EMBL" id="TXG90469.1"/>
    </source>
</evidence>
<dbReference type="GO" id="GO:0005737">
    <property type="term" value="C:cytoplasm"/>
    <property type="evidence" value="ECO:0007669"/>
    <property type="project" value="TreeGrafter"/>
</dbReference>
<evidence type="ECO:0000259" key="2">
    <source>
        <dbReference type="Pfam" id="PF01557"/>
    </source>
</evidence>
<proteinExistence type="predicted"/>
<dbReference type="InterPro" id="IPR050772">
    <property type="entry name" value="Hydratase-Decarb/MhpD_sf"/>
</dbReference>
<feature type="domain" description="Fumarylacetoacetase-like C-terminal" evidence="2">
    <location>
        <begin position="89"/>
        <end position="254"/>
    </location>
</feature>
<dbReference type="EMBL" id="QRCM01000001">
    <property type="protein sequence ID" value="TXG90469.1"/>
    <property type="molecule type" value="Genomic_DNA"/>
</dbReference>
<evidence type="ECO:0000256" key="1">
    <source>
        <dbReference type="ARBA" id="ARBA00023239"/>
    </source>
</evidence>
<protein>
    <submittedName>
        <fullName evidence="3">4-oxalocrotonate decarboxylase</fullName>
    </submittedName>
</protein>
<dbReference type="InterPro" id="IPR011234">
    <property type="entry name" value="Fumarylacetoacetase-like_C"/>
</dbReference>
<dbReference type="SUPFAM" id="SSF56529">
    <property type="entry name" value="FAH"/>
    <property type="match status" value="1"/>
</dbReference>
<dbReference type="Gene3D" id="3.90.850.10">
    <property type="entry name" value="Fumarylacetoacetase-like, C-terminal domain"/>
    <property type="match status" value="1"/>
</dbReference>
<reference evidence="3 4" key="1">
    <citation type="submission" date="2018-07" db="EMBL/GenBank/DDBJ databases">
        <title>Genome sequence of Rhodococcus rhodnii ATCC 35071 from Rhodnius prolixus.</title>
        <authorList>
            <person name="Patel V."/>
            <person name="Vogel K.J."/>
        </authorList>
    </citation>
    <scope>NUCLEOTIDE SEQUENCE [LARGE SCALE GENOMIC DNA]</scope>
    <source>
        <strain evidence="3 4">ATCC 35071</strain>
    </source>
</reference>
<name>A0A6P2CCJ6_9NOCA</name>
<sequence>MTSEQPDRRALRDELADVLDAAQTGVRDVESLSDTSAFDLDDAYAIQEALTARRLARGERLVGVKMGFTSRAKMAQMGVAEVIVGRLTDAMHIGDGGEVDLSRFIHPRIEPEVAYRVGPGFDLSDPDSDLAEHVDAIAPAMEIIDSRYRDFRFTHEDVVADNTSAAAFVVGPWQPVVDAAEAAVRISVGEQESTGSTAAILDDPMNAVREAQRMCRKRGLALVPGDVVLAGAATAALPLGPVHAECEIEGLGTVSVSGVRGLEVQS</sequence>
<accession>A0A6P2CCJ6</accession>
<organism evidence="3 4">
    <name type="scientific">Rhodococcus rhodnii</name>
    <dbReference type="NCBI Taxonomy" id="38312"/>
    <lineage>
        <taxon>Bacteria</taxon>
        <taxon>Bacillati</taxon>
        <taxon>Actinomycetota</taxon>
        <taxon>Actinomycetes</taxon>
        <taxon>Mycobacteriales</taxon>
        <taxon>Nocardiaceae</taxon>
        <taxon>Rhodococcus</taxon>
    </lineage>
</organism>
<evidence type="ECO:0000313" key="4">
    <source>
        <dbReference type="Proteomes" id="UP000471120"/>
    </source>
</evidence>
<dbReference type="GO" id="GO:0008684">
    <property type="term" value="F:2-oxopent-4-enoate hydratase activity"/>
    <property type="evidence" value="ECO:0007669"/>
    <property type="project" value="TreeGrafter"/>
</dbReference>